<protein>
    <submittedName>
        <fullName evidence="1">Uncharacterized protein</fullName>
    </submittedName>
</protein>
<name>A0A848LDL5_9BACT</name>
<accession>A0A848LDL5</accession>
<evidence type="ECO:0000313" key="1">
    <source>
        <dbReference type="EMBL" id="NMO17109.1"/>
    </source>
</evidence>
<dbReference type="EMBL" id="JABBJJ010000088">
    <property type="protein sequence ID" value="NMO17109.1"/>
    <property type="molecule type" value="Genomic_DNA"/>
</dbReference>
<reference evidence="1 2" key="1">
    <citation type="submission" date="2020-04" db="EMBL/GenBank/DDBJ databases">
        <title>Draft genome of Pyxidicoccus fallax type strain.</title>
        <authorList>
            <person name="Whitworth D.E."/>
        </authorList>
    </citation>
    <scope>NUCLEOTIDE SEQUENCE [LARGE SCALE GENOMIC DNA]</scope>
    <source>
        <strain evidence="1 2">DSM 14698</strain>
    </source>
</reference>
<proteinExistence type="predicted"/>
<keyword evidence="2" id="KW-1185">Reference proteome</keyword>
<sequence>MLLLSQLGCQFWKKQYEAPLAPPEVAATIQFPEWKQEELRILQGPHLKALQIATNDFRPPGKAPPKNADALTQCLHRLDTYDVWLMRGDAVTFIHFTPKEDERCGIEPLPADIGASYAISDDGVILKRQ</sequence>
<dbReference type="RefSeq" id="WP_169346393.1">
    <property type="nucleotide sequence ID" value="NZ_JABBJJ010000088.1"/>
</dbReference>
<comment type="caution">
    <text evidence="1">The sequence shown here is derived from an EMBL/GenBank/DDBJ whole genome shotgun (WGS) entry which is preliminary data.</text>
</comment>
<organism evidence="1 2">
    <name type="scientific">Pyxidicoccus fallax</name>
    <dbReference type="NCBI Taxonomy" id="394095"/>
    <lineage>
        <taxon>Bacteria</taxon>
        <taxon>Pseudomonadati</taxon>
        <taxon>Myxococcota</taxon>
        <taxon>Myxococcia</taxon>
        <taxon>Myxococcales</taxon>
        <taxon>Cystobacterineae</taxon>
        <taxon>Myxococcaceae</taxon>
        <taxon>Pyxidicoccus</taxon>
    </lineage>
</organism>
<dbReference type="Proteomes" id="UP000518300">
    <property type="component" value="Unassembled WGS sequence"/>
</dbReference>
<evidence type="ECO:0000313" key="2">
    <source>
        <dbReference type="Proteomes" id="UP000518300"/>
    </source>
</evidence>
<gene>
    <name evidence="1" type="ORF">HG543_19915</name>
</gene>
<dbReference type="AlphaFoldDB" id="A0A848LDL5"/>